<dbReference type="AlphaFoldDB" id="A0A842IU65"/>
<name>A0A842IU65_9FLAO</name>
<gene>
    <name evidence="2" type="ORF">H7F21_11345</name>
</gene>
<keyword evidence="1" id="KW-0472">Membrane</keyword>
<keyword evidence="1" id="KW-1133">Transmembrane helix</keyword>
<keyword evidence="3" id="KW-1185">Reference proteome</keyword>
<feature type="transmembrane region" description="Helical" evidence="1">
    <location>
        <begin position="6"/>
        <end position="23"/>
    </location>
</feature>
<evidence type="ECO:0000256" key="1">
    <source>
        <dbReference type="SAM" id="Phobius"/>
    </source>
</evidence>
<evidence type="ECO:0000313" key="2">
    <source>
        <dbReference type="EMBL" id="MBC2845689.1"/>
    </source>
</evidence>
<organism evidence="2 3">
    <name type="scientific">Winogradskyella flava</name>
    <dbReference type="NCBI Taxonomy" id="1884876"/>
    <lineage>
        <taxon>Bacteria</taxon>
        <taxon>Pseudomonadati</taxon>
        <taxon>Bacteroidota</taxon>
        <taxon>Flavobacteriia</taxon>
        <taxon>Flavobacteriales</taxon>
        <taxon>Flavobacteriaceae</taxon>
        <taxon>Winogradskyella</taxon>
    </lineage>
</organism>
<evidence type="ECO:0000313" key="3">
    <source>
        <dbReference type="Proteomes" id="UP000533900"/>
    </source>
</evidence>
<sequence length="120" mass="14330">MENIEYIIIASIFILVGIYFFKLEKSNIKWKLCKSDALYYYVCKFFEKKGFEVCKIDLPIKGDYQGKTHSQNAIAQEELFIRKIIVMDTKRRKYETLVKVKHSHIFGTHVKLLKKRNFVE</sequence>
<proteinExistence type="predicted"/>
<dbReference type="EMBL" id="JACLCP010000003">
    <property type="protein sequence ID" value="MBC2845689.1"/>
    <property type="molecule type" value="Genomic_DNA"/>
</dbReference>
<reference evidence="2" key="1">
    <citation type="submission" date="2020-08" db="EMBL/GenBank/DDBJ databases">
        <title>Winogradskyella ouciana sp. nov., isolated from the hadal seawater of the Mariana Trench.</title>
        <authorList>
            <person name="He X."/>
        </authorList>
    </citation>
    <scope>NUCLEOTIDE SEQUENCE [LARGE SCALE GENOMIC DNA]</scope>
    <source>
        <strain evidence="2">KCTC 52348</strain>
    </source>
</reference>
<comment type="caution">
    <text evidence="2">The sequence shown here is derived from an EMBL/GenBank/DDBJ whole genome shotgun (WGS) entry which is preliminary data.</text>
</comment>
<keyword evidence="1" id="KW-0812">Transmembrane</keyword>
<dbReference type="Proteomes" id="UP000533900">
    <property type="component" value="Unassembled WGS sequence"/>
</dbReference>
<accession>A0A842IU65</accession>
<dbReference type="RefSeq" id="WP_185789406.1">
    <property type="nucleotide sequence ID" value="NZ_JACLCP010000003.1"/>
</dbReference>
<protein>
    <submittedName>
        <fullName evidence="2">Uncharacterized protein</fullName>
    </submittedName>
</protein>